<proteinExistence type="predicted"/>
<dbReference type="Proteomes" id="UP000003009">
    <property type="component" value="Unassembled WGS sequence"/>
</dbReference>
<comment type="caution">
    <text evidence="1">The sequence shown here is derived from an EMBL/GenBank/DDBJ whole genome shotgun (WGS) entry which is preliminary data.</text>
</comment>
<dbReference type="AlphaFoldDB" id="C4GKF3"/>
<dbReference type="HOGENOM" id="CLU_2916437_0_0_4"/>
<keyword evidence="2" id="KW-1185">Reference proteome</keyword>
<organism evidence="1 2">
    <name type="scientific">Kingella oralis ATCC 51147</name>
    <dbReference type="NCBI Taxonomy" id="629741"/>
    <lineage>
        <taxon>Bacteria</taxon>
        <taxon>Pseudomonadati</taxon>
        <taxon>Pseudomonadota</taxon>
        <taxon>Betaproteobacteria</taxon>
        <taxon>Neisseriales</taxon>
        <taxon>Neisseriaceae</taxon>
        <taxon>Kingella</taxon>
    </lineage>
</organism>
<dbReference type="STRING" id="629741.GCWU000324_01456"/>
<protein>
    <submittedName>
        <fullName evidence="1">Uncharacterized protein</fullName>
    </submittedName>
</protein>
<dbReference type="EMBL" id="ACJW02000003">
    <property type="protein sequence ID" value="EEP67212.1"/>
    <property type="molecule type" value="Genomic_DNA"/>
</dbReference>
<evidence type="ECO:0000313" key="2">
    <source>
        <dbReference type="Proteomes" id="UP000003009"/>
    </source>
</evidence>
<name>C4GKF3_9NEIS</name>
<gene>
    <name evidence="1" type="ORF">GCWU000324_01456</name>
</gene>
<reference evidence="1" key="1">
    <citation type="submission" date="2009-04" db="EMBL/GenBank/DDBJ databases">
        <authorList>
            <person name="Weinstock G."/>
            <person name="Sodergren E."/>
            <person name="Clifton S."/>
            <person name="Fulton L."/>
            <person name="Fulton B."/>
            <person name="Courtney L."/>
            <person name="Fronick C."/>
            <person name="Harrison M."/>
            <person name="Strong C."/>
            <person name="Farmer C."/>
            <person name="Delahaunty K."/>
            <person name="Markovic C."/>
            <person name="Hall O."/>
            <person name="Minx P."/>
            <person name="Tomlinson C."/>
            <person name="Mitreva M."/>
            <person name="Nelson J."/>
            <person name="Hou S."/>
            <person name="Wollam A."/>
            <person name="Pepin K.H."/>
            <person name="Johnson M."/>
            <person name="Bhonagiri V."/>
            <person name="Nash W.E."/>
            <person name="Warren W."/>
            <person name="Chinwalla A."/>
            <person name="Mardis E.R."/>
            <person name="Wilson R.K."/>
        </authorList>
    </citation>
    <scope>NUCLEOTIDE SEQUENCE [LARGE SCALE GENOMIC DNA]</scope>
    <source>
        <strain evidence="1">ATCC 51147</strain>
    </source>
</reference>
<accession>C4GKF3</accession>
<evidence type="ECO:0000313" key="1">
    <source>
        <dbReference type="EMBL" id="EEP67212.1"/>
    </source>
</evidence>
<sequence length="61" mass="7057">MFHSAWQSHTPYKIYSAIKYRFRLPNGLLGSLKTYWGLGSGNRVKTLERGVFRCAFFTLLA</sequence>